<keyword evidence="11" id="KW-1278">Translocase</keyword>
<dbReference type="PROSITE" id="PS50929">
    <property type="entry name" value="ABC_TM1F"/>
    <property type="match status" value="2"/>
</dbReference>
<dbReference type="InterPro" id="IPR017871">
    <property type="entry name" value="ABC_transporter-like_CS"/>
</dbReference>
<dbReference type="PANTHER" id="PTHR24223">
    <property type="entry name" value="ATP-BINDING CASSETTE SUB-FAMILY C"/>
    <property type="match status" value="1"/>
</dbReference>
<feature type="transmembrane region" description="Helical" evidence="25">
    <location>
        <begin position="393"/>
        <end position="415"/>
    </location>
</feature>
<dbReference type="Ensembl" id="ENSACLT00000096082.1">
    <property type="protein sequence ID" value="ENSACLP00000056606.1"/>
    <property type="gene ID" value="ENSACLG00000010991.2"/>
</dbReference>
<organism evidence="28 29">
    <name type="scientific">Astatotilapia calliptera</name>
    <name type="common">Eastern happy</name>
    <name type="synonym">Chromis callipterus</name>
    <dbReference type="NCBI Taxonomy" id="8154"/>
    <lineage>
        <taxon>Eukaryota</taxon>
        <taxon>Metazoa</taxon>
        <taxon>Chordata</taxon>
        <taxon>Craniata</taxon>
        <taxon>Vertebrata</taxon>
        <taxon>Euteleostomi</taxon>
        <taxon>Actinopterygii</taxon>
        <taxon>Neopterygii</taxon>
        <taxon>Teleostei</taxon>
        <taxon>Neoteleostei</taxon>
        <taxon>Acanthomorphata</taxon>
        <taxon>Ovalentaria</taxon>
        <taxon>Cichlomorphae</taxon>
        <taxon>Cichliformes</taxon>
        <taxon>Cichlidae</taxon>
        <taxon>African cichlids</taxon>
        <taxon>Pseudocrenilabrinae</taxon>
        <taxon>Haplochromini</taxon>
        <taxon>Astatotilapia</taxon>
    </lineage>
</organism>
<feature type="domain" description="ABC transporter" evidence="26">
    <location>
        <begin position="569"/>
        <end position="800"/>
    </location>
</feature>
<dbReference type="GeneTree" id="ENSGT00940000160271"/>
<evidence type="ECO:0000256" key="20">
    <source>
        <dbReference type="ARBA" id="ARBA00042274"/>
    </source>
</evidence>
<keyword evidence="6 25" id="KW-0812">Transmembrane</keyword>
<evidence type="ECO:0000256" key="6">
    <source>
        <dbReference type="ARBA" id="ARBA00022692"/>
    </source>
</evidence>
<comment type="subcellular location">
    <subcellularLocation>
        <location evidence="1">Cell membrane</location>
        <topology evidence="1">Multi-pass membrane protein</topology>
    </subcellularLocation>
</comment>
<dbReference type="EC" id="7.6.2.2" evidence="3"/>
<dbReference type="InterPro" id="IPR050173">
    <property type="entry name" value="ABC_transporter_C-like"/>
</dbReference>
<dbReference type="InterPro" id="IPR027417">
    <property type="entry name" value="P-loop_NTPase"/>
</dbReference>
<keyword evidence="10" id="KW-0067">ATP-binding</keyword>
<dbReference type="PROSITE" id="PS50893">
    <property type="entry name" value="ABC_TRANSPORTER_2"/>
    <property type="match status" value="2"/>
</dbReference>
<evidence type="ECO:0000256" key="3">
    <source>
        <dbReference type="ARBA" id="ARBA00012191"/>
    </source>
</evidence>
<dbReference type="GO" id="GO:0034634">
    <property type="term" value="F:glutathione transmembrane transporter activity"/>
    <property type="evidence" value="ECO:0007669"/>
    <property type="project" value="TreeGrafter"/>
</dbReference>
<dbReference type="GO" id="GO:0006869">
    <property type="term" value="P:lipid transport"/>
    <property type="evidence" value="ECO:0007669"/>
    <property type="project" value="UniProtKB-KW"/>
</dbReference>
<gene>
    <name evidence="28" type="primary">ABCC1</name>
</gene>
<feature type="transmembrane region" description="Helical" evidence="25">
    <location>
        <begin position="539"/>
        <end position="563"/>
    </location>
</feature>
<evidence type="ECO:0000256" key="4">
    <source>
        <dbReference type="ARBA" id="ARBA00022448"/>
    </source>
</evidence>
<evidence type="ECO:0000259" key="26">
    <source>
        <dbReference type="PROSITE" id="PS50893"/>
    </source>
</evidence>
<keyword evidence="13" id="KW-0445">Lipid transport</keyword>
<keyword evidence="7" id="KW-0677">Repeat</keyword>
<dbReference type="InterPro" id="IPR036640">
    <property type="entry name" value="ABC1_TM_sf"/>
</dbReference>
<keyword evidence="14 25" id="KW-0472">Membrane</keyword>
<protein>
    <recommendedName>
        <fullName evidence="17">Multidrug resistance-associated protein 1</fullName>
        <ecNumber evidence="3">7.6.2.2</ecNumber>
        <ecNumber evidence="15">7.6.2.3</ecNumber>
    </recommendedName>
    <alternativeName>
        <fullName evidence="20">ATP-binding cassette sub-family C member 1</fullName>
    </alternativeName>
    <alternativeName>
        <fullName evidence="19">Glutathione-S-conjugate-translocating ATPase ABCC1</fullName>
    </alternativeName>
    <alternativeName>
        <fullName evidence="18">Leukotriene C(4) transporter</fullName>
    </alternativeName>
</protein>
<dbReference type="FunFam" id="3.40.50.300:FF:000293">
    <property type="entry name" value="ATP binding cassette subfamily C member 1"/>
    <property type="match status" value="1"/>
</dbReference>
<dbReference type="FunFam" id="1.20.1560.10:FF:000007">
    <property type="entry name" value="ATP-binding cassette subfamily C member 1"/>
    <property type="match status" value="1"/>
</dbReference>
<dbReference type="CDD" id="cd18595">
    <property type="entry name" value="ABC_6TM_MRP1_2_3_6_D1_like"/>
    <property type="match status" value="1"/>
</dbReference>
<evidence type="ECO:0000256" key="25">
    <source>
        <dbReference type="SAM" id="Phobius"/>
    </source>
</evidence>
<dbReference type="Pfam" id="PF00664">
    <property type="entry name" value="ABC_membrane"/>
    <property type="match status" value="2"/>
</dbReference>
<evidence type="ECO:0000313" key="29">
    <source>
        <dbReference type="Proteomes" id="UP000265100"/>
    </source>
</evidence>
<dbReference type="InterPro" id="IPR003593">
    <property type="entry name" value="AAA+_ATPase"/>
</dbReference>
<evidence type="ECO:0000256" key="11">
    <source>
        <dbReference type="ARBA" id="ARBA00022967"/>
    </source>
</evidence>
<evidence type="ECO:0000313" key="28">
    <source>
        <dbReference type="Ensembl" id="ENSACLP00000056606.1"/>
    </source>
</evidence>
<reference evidence="28" key="3">
    <citation type="submission" date="2025-09" db="UniProtKB">
        <authorList>
            <consortium name="Ensembl"/>
        </authorList>
    </citation>
    <scope>IDENTIFICATION</scope>
</reference>
<evidence type="ECO:0000256" key="12">
    <source>
        <dbReference type="ARBA" id="ARBA00022989"/>
    </source>
</evidence>
<dbReference type="GO" id="GO:0008559">
    <property type="term" value="F:ABC-type xenobiotic transporter activity"/>
    <property type="evidence" value="ECO:0007669"/>
    <property type="project" value="UniProtKB-EC"/>
</dbReference>
<evidence type="ECO:0000256" key="10">
    <source>
        <dbReference type="ARBA" id="ARBA00022840"/>
    </source>
</evidence>
<feature type="transmembrane region" description="Helical" evidence="25">
    <location>
        <begin position="70"/>
        <end position="88"/>
    </location>
</feature>
<evidence type="ECO:0000256" key="5">
    <source>
        <dbReference type="ARBA" id="ARBA00022475"/>
    </source>
</evidence>
<dbReference type="InterPro" id="IPR011527">
    <property type="entry name" value="ABC1_TM_dom"/>
</dbReference>
<dbReference type="InterPro" id="IPR005292">
    <property type="entry name" value="MRP"/>
</dbReference>
<dbReference type="Pfam" id="PF00005">
    <property type="entry name" value="ABC_tran"/>
    <property type="match status" value="2"/>
</dbReference>
<comment type="catalytic activity">
    <reaction evidence="24">
        <text>2',3'-cGAMP(in) + ATP + H2O = 2',3'-cGAMP(out) + ADP + phosphate + H(+)</text>
        <dbReference type="Rhea" id="RHEA:74887"/>
        <dbReference type="ChEBI" id="CHEBI:15377"/>
        <dbReference type="ChEBI" id="CHEBI:15378"/>
        <dbReference type="ChEBI" id="CHEBI:30616"/>
        <dbReference type="ChEBI" id="CHEBI:43474"/>
        <dbReference type="ChEBI" id="CHEBI:143093"/>
        <dbReference type="ChEBI" id="CHEBI:456216"/>
    </reaction>
</comment>
<evidence type="ECO:0000256" key="22">
    <source>
        <dbReference type="ARBA" id="ARBA00047523"/>
    </source>
</evidence>
<dbReference type="Gene3D" id="1.20.1560.10">
    <property type="entry name" value="ABC transporter type 1, transmembrane domain"/>
    <property type="match status" value="2"/>
</dbReference>
<dbReference type="InterPro" id="IPR003439">
    <property type="entry name" value="ABC_transporter-like_ATP-bd"/>
</dbReference>
<keyword evidence="29" id="KW-1185">Reference proteome</keyword>
<feature type="transmembrane region" description="Helical" evidence="25">
    <location>
        <begin position="134"/>
        <end position="151"/>
    </location>
</feature>
<reference evidence="28" key="2">
    <citation type="submission" date="2025-08" db="UniProtKB">
        <authorList>
            <consortium name="Ensembl"/>
        </authorList>
    </citation>
    <scope>IDENTIFICATION</scope>
</reference>
<dbReference type="GO" id="GO:0016323">
    <property type="term" value="C:basolateral plasma membrane"/>
    <property type="evidence" value="ECO:0007669"/>
    <property type="project" value="TreeGrafter"/>
</dbReference>
<evidence type="ECO:0000256" key="14">
    <source>
        <dbReference type="ARBA" id="ARBA00023136"/>
    </source>
</evidence>
<feature type="transmembrane region" description="Helical" evidence="25">
    <location>
        <begin position="269"/>
        <end position="290"/>
    </location>
</feature>
<comment type="catalytic activity">
    <reaction evidence="22">
        <text>leukotriene C4(in) + ATP + H2O = leukotriene C4(out) + ADP + phosphate + H(+)</text>
        <dbReference type="Rhea" id="RHEA:38963"/>
        <dbReference type="ChEBI" id="CHEBI:15377"/>
        <dbReference type="ChEBI" id="CHEBI:15378"/>
        <dbReference type="ChEBI" id="CHEBI:30616"/>
        <dbReference type="ChEBI" id="CHEBI:43474"/>
        <dbReference type="ChEBI" id="CHEBI:57973"/>
        <dbReference type="ChEBI" id="CHEBI:456216"/>
    </reaction>
    <physiologicalReaction direction="left-to-right" evidence="22">
        <dbReference type="Rhea" id="RHEA:38964"/>
    </physiologicalReaction>
</comment>
<feature type="transmembrane region" description="Helical" evidence="25">
    <location>
        <begin position="498"/>
        <end position="527"/>
    </location>
</feature>
<dbReference type="SMART" id="SM00382">
    <property type="entry name" value="AAA"/>
    <property type="match status" value="2"/>
</dbReference>
<evidence type="ECO:0000256" key="19">
    <source>
        <dbReference type="ARBA" id="ARBA00041913"/>
    </source>
</evidence>
<feature type="transmembrane region" description="Helical" evidence="25">
    <location>
        <begin position="1035"/>
        <end position="1052"/>
    </location>
</feature>
<dbReference type="PANTHER" id="PTHR24223:SF241">
    <property type="entry name" value="MULTIDRUG RESISTANCE-ASSOCIATED PROTEIN 1"/>
    <property type="match status" value="1"/>
</dbReference>
<feature type="transmembrane region" description="Helical" evidence="25">
    <location>
        <begin position="31"/>
        <end position="50"/>
    </location>
</feature>
<dbReference type="SUPFAM" id="SSF52540">
    <property type="entry name" value="P-loop containing nucleoside triphosphate hydrolases"/>
    <property type="match status" value="2"/>
</dbReference>
<feature type="transmembrane region" description="Helical" evidence="25">
    <location>
        <begin position="1008"/>
        <end position="1029"/>
    </location>
</feature>
<feature type="domain" description="ABC transporter" evidence="26">
    <location>
        <begin position="1213"/>
        <end position="1445"/>
    </location>
</feature>
<keyword evidence="5" id="KW-1003">Cell membrane</keyword>
<keyword evidence="8" id="KW-0547">Nucleotide-binding</keyword>
<comment type="catalytic activity">
    <reaction evidence="23">
        <text>17beta-estradiol 17-O-(beta-D-glucuronate)(in) + ATP + H2O = 17beta-estradiol 17-O-(beta-D-glucuronate)(out) + ADP + phosphate + H(+)</text>
        <dbReference type="Rhea" id="RHEA:60128"/>
        <dbReference type="ChEBI" id="CHEBI:15377"/>
        <dbReference type="ChEBI" id="CHEBI:15378"/>
        <dbReference type="ChEBI" id="CHEBI:30616"/>
        <dbReference type="ChEBI" id="CHEBI:43474"/>
        <dbReference type="ChEBI" id="CHEBI:82961"/>
        <dbReference type="ChEBI" id="CHEBI:456216"/>
    </reaction>
    <physiologicalReaction direction="left-to-right" evidence="23">
        <dbReference type="Rhea" id="RHEA:60129"/>
    </physiologicalReaction>
</comment>
<feature type="transmembrane region" description="Helical" evidence="25">
    <location>
        <begin position="934"/>
        <end position="962"/>
    </location>
</feature>
<dbReference type="Gene3D" id="3.40.50.300">
    <property type="entry name" value="P-loop containing nucleotide triphosphate hydrolases"/>
    <property type="match status" value="2"/>
</dbReference>
<accession>A0AAX7TSQ1</accession>
<reference evidence="28" key="1">
    <citation type="submission" date="2018-05" db="EMBL/GenBank/DDBJ databases">
        <authorList>
            <person name="Datahose"/>
        </authorList>
    </citation>
    <scope>NUCLEOTIDE SEQUENCE</scope>
</reference>
<evidence type="ECO:0000256" key="24">
    <source>
        <dbReference type="ARBA" id="ARBA00048171"/>
    </source>
</evidence>
<keyword evidence="9" id="KW-0378">Hydrolase</keyword>
<evidence type="ECO:0000256" key="1">
    <source>
        <dbReference type="ARBA" id="ARBA00004651"/>
    </source>
</evidence>
<dbReference type="CDD" id="cd18603">
    <property type="entry name" value="ABC_6TM_MRP1_2_3_6_D2_like"/>
    <property type="match status" value="1"/>
</dbReference>
<evidence type="ECO:0000256" key="17">
    <source>
        <dbReference type="ARBA" id="ARBA00041009"/>
    </source>
</evidence>
<keyword evidence="12 25" id="KW-1133">Transmembrane helix</keyword>
<feature type="domain" description="ABC transmembrane type-1" evidence="27">
    <location>
        <begin position="895"/>
        <end position="1174"/>
    </location>
</feature>
<dbReference type="FunFam" id="1.20.1560.10:FF:000001">
    <property type="entry name" value="ATP-binding cassette subfamily C member 1"/>
    <property type="match status" value="1"/>
</dbReference>
<feature type="transmembrane region" description="Helical" evidence="25">
    <location>
        <begin position="888"/>
        <end position="914"/>
    </location>
</feature>
<feature type="domain" description="ABC transmembrane type-1" evidence="27">
    <location>
        <begin position="282"/>
        <end position="564"/>
    </location>
</feature>
<evidence type="ECO:0000256" key="2">
    <source>
        <dbReference type="ARBA" id="ARBA00009726"/>
    </source>
</evidence>
<dbReference type="NCBIfam" id="TIGR00957">
    <property type="entry name" value="MRP_assoc_pro"/>
    <property type="match status" value="1"/>
</dbReference>
<comment type="catalytic activity">
    <reaction evidence="16">
        <text>ATP + H2O + xenobioticSide 1 = ADP + phosphate + xenobioticSide 2.</text>
        <dbReference type="EC" id="7.6.2.2"/>
    </reaction>
</comment>
<comment type="similarity">
    <text evidence="2">Belongs to the ABC transporter superfamily. ABCC family. Conjugate transporter (TC 3.A.1.208) subfamily.</text>
</comment>
<evidence type="ECO:0000256" key="7">
    <source>
        <dbReference type="ARBA" id="ARBA00022737"/>
    </source>
</evidence>
<evidence type="ECO:0000256" key="16">
    <source>
        <dbReference type="ARBA" id="ARBA00034018"/>
    </source>
</evidence>
<evidence type="ECO:0000256" key="13">
    <source>
        <dbReference type="ARBA" id="ARBA00023055"/>
    </source>
</evidence>
<evidence type="ECO:0000256" key="18">
    <source>
        <dbReference type="ARBA" id="ARBA00041345"/>
    </source>
</evidence>
<evidence type="ECO:0000259" key="27">
    <source>
        <dbReference type="PROSITE" id="PS50929"/>
    </source>
</evidence>
<evidence type="ECO:0000256" key="15">
    <source>
        <dbReference type="ARBA" id="ARBA00024220"/>
    </source>
</evidence>
<dbReference type="GO" id="GO:0005524">
    <property type="term" value="F:ATP binding"/>
    <property type="evidence" value="ECO:0007669"/>
    <property type="project" value="UniProtKB-KW"/>
</dbReference>
<evidence type="ECO:0000256" key="23">
    <source>
        <dbReference type="ARBA" id="ARBA00047576"/>
    </source>
</evidence>
<dbReference type="GO" id="GO:0015431">
    <property type="term" value="F:ABC-type glutathione S-conjugate transporter activity"/>
    <property type="evidence" value="ECO:0007669"/>
    <property type="project" value="UniProtKB-EC"/>
</dbReference>
<dbReference type="Proteomes" id="UP000265100">
    <property type="component" value="Chromosome 4"/>
</dbReference>
<evidence type="ECO:0000256" key="9">
    <source>
        <dbReference type="ARBA" id="ARBA00022801"/>
    </source>
</evidence>
<dbReference type="Pfam" id="PF24357">
    <property type="entry name" value="TMD0_ABC"/>
    <property type="match status" value="1"/>
</dbReference>
<comment type="catalytic activity">
    <reaction evidence="21">
        <text>sphing-4-enine 1-phosphate(in) + ATP + H2O = sphing-4-enine 1-phosphate(out) + ADP + phosphate + H(+)</text>
        <dbReference type="Rhea" id="RHEA:38951"/>
        <dbReference type="ChEBI" id="CHEBI:15377"/>
        <dbReference type="ChEBI" id="CHEBI:15378"/>
        <dbReference type="ChEBI" id="CHEBI:30616"/>
        <dbReference type="ChEBI" id="CHEBI:43474"/>
        <dbReference type="ChEBI" id="CHEBI:60119"/>
        <dbReference type="ChEBI" id="CHEBI:456216"/>
    </reaction>
    <physiologicalReaction direction="left-to-right" evidence="21">
        <dbReference type="Rhea" id="RHEA:38952"/>
    </physiologicalReaction>
</comment>
<dbReference type="EC" id="7.6.2.3" evidence="15"/>
<evidence type="ECO:0000256" key="21">
    <source>
        <dbReference type="ARBA" id="ARBA00047354"/>
    </source>
</evidence>
<feature type="transmembrane region" description="Helical" evidence="25">
    <location>
        <begin position="1123"/>
        <end position="1141"/>
    </location>
</feature>
<proteinExistence type="inferred from homology"/>
<dbReference type="SUPFAM" id="SSF90123">
    <property type="entry name" value="ABC transporter transmembrane region"/>
    <property type="match status" value="2"/>
</dbReference>
<evidence type="ECO:0000256" key="8">
    <source>
        <dbReference type="ARBA" id="ARBA00022741"/>
    </source>
</evidence>
<name>A0AAX7TSQ1_ASTCA</name>
<feature type="transmembrane region" description="Helical" evidence="25">
    <location>
        <begin position="421"/>
        <end position="441"/>
    </location>
</feature>
<dbReference type="CDD" id="cd03250">
    <property type="entry name" value="ABCC_MRP_domain1"/>
    <property type="match status" value="1"/>
</dbReference>
<feature type="transmembrane region" description="Helical" evidence="25">
    <location>
        <begin position="320"/>
        <end position="341"/>
    </location>
</feature>
<dbReference type="PROSITE" id="PS00211">
    <property type="entry name" value="ABC_TRANSPORTER_1"/>
    <property type="match status" value="2"/>
</dbReference>
<dbReference type="InterPro" id="IPR056227">
    <property type="entry name" value="TMD0_ABC"/>
</dbReference>
<dbReference type="GO" id="GO:0016887">
    <property type="term" value="F:ATP hydrolysis activity"/>
    <property type="evidence" value="ECO:0007669"/>
    <property type="project" value="InterPro"/>
</dbReference>
<keyword evidence="4" id="KW-0813">Transport</keyword>
<sequence length="1449" mass="162337">MSSALLFLFQDWNRTWYTDNPDFTQCFQNTVLVWLPCFYLWICAPFYLVYLHTHDHGYICMTHLNKAKTAVGFLLWIICWSDVFYSFWERSHVSSPAPVRLVSPTLLGLTMVSVQLSLPSLYGRMKGAQSSGVMLIYWLLALLCATVTFRSKVFQALEQVSADVFCVETSGFYMVLWGFLETLLRIELLHVLFYPPTCPNLSTRMMMTGYRRPLEEKDLWSLNAEDCSHRVVPQLVKRWNTHENPQRQAVEESEILILRPRKKNKEPSLLWALCLTFGPYFFISCIYKLIQDILMFVGPEILRLLIQFVNDSSAPSWQGYFYAALLFVCTSVQSLILQKYFHVCFVSGMRLRTAVIGAVYRKALVISSAARRTSTVGEIVNLMSVDAQRFMDLITYINMIWSAPLQVVLALYFLWQNLGPSVLAGVAVMVLMVPVNAVIAMKTKAYQVAQMKSKDNRIKLMNEMLNGIKVLKLYAWELAFKGKVSDIRESELRVLKKAAYLGAVSTFTWVCAPFLVALSTFAVYVLIDERNVLDAQKAFVSLALFNILRFPLNMLPMVISSMVQASVSLKRLRVFLSHEELQLDSVEHKAAEGCELNINIPEGSLVAVVGHVGSGKSSLLSALLGEMDKLEGSVTVKGSVAYVPQQAWIQNSSLKDNIIFGQERRQSWYQHVVEACALQPDLDILPAGDDTEIGEKGVNLSGGQKQRVSLARAVYCDRTVYLLDDPLSAVDAHVGKHIFDQVIGPQGLLKDKTRVLVTHGLSYLPQADLILVMMKGEISEVGSYQHLMATEGAFAEFLRTYAAVDKADNSGEECVVLPCSVAPCSVWSSSSVKMKSDHYFIILSPGVCTASKQSTTADEKLSKNLGSQQLSCPPQVKLSVFWAYFKSIGVLLSCISLLLFLAHHLLSLFSNYWLSLWTDDPVVNGTQPNRLMRLGVYGAFGLSQGVAVFGYSLSMSIGGVLASRYLHQSMLYDVLRSPMSFFERTPSGNLVNRFAKEMDTIDTLIPSIIKMFLGSMFNVLGSCVIILIATPLVSIIIPFLGLLYFFVQRFYVASSRQLKRLESVSRSPIYTHFNETLLGTSVIRAFSEQERFIHESDQRVDHNQKAYYPSIVANRWLAIRLEFVGNCIVSFAALFAVVARQSLSPGIMGLSISYALQLTTSLTWLVRMSSDVETNIVAVEKVKEYSDTEKEAEWKHEPSTLSPGWPTNGCIEMRNFGLRYRQDLDLAIRNITISINGGEKVGIVGRTGAGKSSLTLGLFRIIEAAEGQIFIDGVDIAKLGLHELRSRITIIPQDPVLFSGSLRMNLDPFDSYTDEEVWRALEFSHLKTFVSSLPNKLNHDCSEGGENLSVGQRQLLCLARALLRKTRILVLDEATAAVDMETDNLIQSTIRSQFEDCTVLTIAHRLNTIMDYTRVLVLENGKMAEFDSPSNLISQRGAFHKMAKDSGLV</sequence>
<dbReference type="FunFam" id="3.40.50.300:FF:000074">
    <property type="entry name" value="Multidrug resistance-associated protein 5 isoform 1"/>
    <property type="match status" value="1"/>
</dbReference>
<dbReference type="CDD" id="cd03244">
    <property type="entry name" value="ABCC_MRP_domain2"/>
    <property type="match status" value="1"/>
</dbReference>